<name>L7MFV4_RHIPC</name>
<reference evidence="1" key="1">
    <citation type="submission" date="2012-11" db="EMBL/GenBank/DDBJ databases">
        <authorList>
            <person name="Lucero-Rivera Y.E."/>
            <person name="Tovar-Ramirez D."/>
        </authorList>
    </citation>
    <scope>NUCLEOTIDE SEQUENCE</scope>
    <source>
        <tissue evidence="1">Salivary gland</tissue>
    </source>
</reference>
<accession>L7MFV4</accession>
<dbReference type="AlphaFoldDB" id="L7MFV4"/>
<dbReference type="EMBL" id="GACK01002322">
    <property type="protein sequence ID" value="JAA62712.1"/>
    <property type="molecule type" value="mRNA"/>
</dbReference>
<proteinExistence type="evidence at transcript level"/>
<feature type="non-terminal residue" evidence="1">
    <location>
        <position position="1"/>
    </location>
</feature>
<sequence length="237" mass="26097">LPPKILIPSWISSGQVYEVSYDRKYFENCFSKTQKSAFVAPNKLSLRLYGRYHIERHLLFALDKPILAQKKSKMESIFLVAVNVLLVIASTTWANPCGRLVCGFVEPVCSVPSNPCTCRCNNTALAPSPPHVAPQPQAPPCGSGTGPTQALPSTIGRNRDFAQCVIPTCPCGQKVTCINWKNYGNGCSCKCIKESESCRMPWGYYDCTHYCNRCMCKCVAPAPFKRPSSTCCQPING</sequence>
<evidence type="ECO:0000313" key="1">
    <source>
        <dbReference type="EMBL" id="JAA62712.1"/>
    </source>
</evidence>
<organism evidence="1">
    <name type="scientific">Rhipicephalus pulchellus</name>
    <name type="common">Yellow backed tick</name>
    <name type="synonym">Dermacentor pulchellus</name>
    <dbReference type="NCBI Taxonomy" id="72859"/>
    <lineage>
        <taxon>Eukaryota</taxon>
        <taxon>Metazoa</taxon>
        <taxon>Ecdysozoa</taxon>
        <taxon>Arthropoda</taxon>
        <taxon>Chelicerata</taxon>
        <taxon>Arachnida</taxon>
        <taxon>Acari</taxon>
        <taxon>Parasitiformes</taxon>
        <taxon>Ixodida</taxon>
        <taxon>Ixodoidea</taxon>
        <taxon>Ixodidae</taxon>
        <taxon>Rhipicephalinae</taxon>
        <taxon>Rhipicephalus</taxon>
        <taxon>Rhipicephalus</taxon>
    </lineage>
</organism>
<reference evidence="1" key="2">
    <citation type="journal article" date="2015" name="J. Proteomics">
        <title>Sexual differences in the sialomes of the zebra tick, Rhipicephalus pulchellus.</title>
        <authorList>
            <person name="Tan A.W."/>
            <person name="Francischetti I.M."/>
            <person name="Slovak M."/>
            <person name="Kini R.M."/>
            <person name="Ribeiro J.M."/>
        </authorList>
    </citation>
    <scope>NUCLEOTIDE SEQUENCE</scope>
    <source>
        <tissue evidence="1">Salivary gland</tissue>
    </source>
</reference>
<protein>
    <submittedName>
        <fullName evidence="1">Uncharacterized protein</fullName>
    </submittedName>
</protein>